<dbReference type="Gene3D" id="3.40.630.190">
    <property type="entry name" value="LCP protein"/>
    <property type="match status" value="1"/>
</dbReference>
<feature type="compositionally biased region" description="Basic and acidic residues" evidence="2">
    <location>
        <begin position="483"/>
        <end position="494"/>
    </location>
</feature>
<evidence type="ECO:0000256" key="1">
    <source>
        <dbReference type="ARBA" id="ARBA00006068"/>
    </source>
</evidence>
<dbReference type="PANTHER" id="PTHR33392">
    <property type="entry name" value="POLYISOPRENYL-TEICHOIC ACID--PEPTIDOGLYCAN TEICHOIC ACID TRANSFERASE TAGU"/>
    <property type="match status" value="1"/>
</dbReference>
<feature type="transmembrane region" description="Helical" evidence="3">
    <location>
        <begin position="173"/>
        <end position="194"/>
    </location>
</feature>
<evidence type="ECO:0000256" key="3">
    <source>
        <dbReference type="SAM" id="Phobius"/>
    </source>
</evidence>
<reference evidence="5 6" key="1">
    <citation type="journal article" date="2019" name="Int. J. Syst. Evol. Microbiol.">
        <title>The Global Catalogue of Microorganisms (GCM) 10K type strain sequencing project: providing services to taxonomists for standard genome sequencing and annotation.</title>
        <authorList>
            <consortium name="The Broad Institute Genomics Platform"/>
            <consortium name="The Broad Institute Genome Sequencing Center for Infectious Disease"/>
            <person name="Wu L."/>
            <person name="Ma J."/>
        </authorList>
    </citation>
    <scope>NUCLEOTIDE SEQUENCE [LARGE SCALE GENOMIC DNA]</scope>
    <source>
        <strain evidence="5 6">JCM 16009</strain>
    </source>
</reference>
<organism evidence="5 6">
    <name type="scientific">Pseudonocardia ailaonensis</name>
    <dbReference type="NCBI Taxonomy" id="367279"/>
    <lineage>
        <taxon>Bacteria</taxon>
        <taxon>Bacillati</taxon>
        <taxon>Actinomycetota</taxon>
        <taxon>Actinomycetes</taxon>
        <taxon>Pseudonocardiales</taxon>
        <taxon>Pseudonocardiaceae</taxon>
        <taxon>Pseudonocardia</taxon>
    </lineage>
</organism>
<dbReference type="EMBL" id="BAAAQK010000008">
    <property type="protein sequence ID" value="GAA1849770.1"/>
    <property type="molecule type" value="Genomic_DNA"/>
</dbReference>
<comment type="caution">
    <text evidence="5">The sequence shown here is derived from an EMBL/GenBank/DDBJ whole genome shotgun (WGS) entry which is preliminary data.</text>
</comment>
<feature type="domain" description="Cell envelope-related transcriptional attenuator" evidence="4">
    <location>
        <begin position="243"/>
        <end position="428"/>
    </location>
</feature>
<comment type="similarity">
    <text evidence="1">Belongs to the LytR/CpsA/Psr (LCP) family.</text>
</comment>
<evidence type="ECO:0000313" key="6">
    <source>
        <dbReference type="Proteomes" id="UP001500449"/>
    </source>
</evidence>
<feature type="region of interest" description="Disordered" evidence="2">
    <location>
        <begin position="508"/>
        <end position="575"/>
    </location>
</feature>
<protein>
    <recommendedName>
        <fullName evidence="4">Cell envelope-related transcriptional attenuator domain-containing protein</fullName>
    </recommendedName>
</protein>
<dbReference type="PANTHER" id="PTHR33392:SF6">
    <property type="entry name" value="POLYISOPRENYL-TEICHOIC ACID--PEPTIDOGLYCAN TEICHOIC ACID TRANSFERASE TAGU"/>
    <property type="match status" value="1"/>
</dbReference>
<dbReference type="NCBIfam" id="TIGR00350">
    <property type="entry name" value="lytR_cpsA_psr"/>
    <property type="match status" value="1"/>
</dbReference>
<feature type="transmembrane region" description="Helical" evidence="3">
    <location>
        <begin position="137"/>
        <end position="161"/>
    </location>
</feature>
<dbReference type="InterPro" id="IPR004474">
    <property type="entry name" value="LytR_CpsA_psr"/>
</dbReference>
<evidence type="ECO:0000259" key="4">
    <source>
        <dbReference type="Pfam" id="PF03816"/>
    </source>
</evidence>
<keyword evidence="3" id="KW-0812">Transmembrane</keyword>
<keyword evidence="6" id="KW-1185">Reference proteome</keyword>
<feature type="region of interest" description="Disordered" evidence="2">
    <location>
        <begin position="1"/>
        <end position="68"/>
    </location>
</feature>
<dbReference type="Proteomes" id="UP001500449">
    <property type="component" value="Unassembled WGS sequence"/>
</dbReference>
<evidence type="ECO:0000256" key="2">
    <source>
        <dbReference type="SAM" id="MobiDB-lite"/>
    </source>
</evidence>
<feature type="transmembrane region" description="Helical" evidence="3">
    <location>
        <begin position="102"/>
        <end position="122"/>
    </location>
</feature>
<dbReference type="Pfam" id="PF03816">
    <property type="entry name" value="LytR_cpsA_psr"/>
    <property type="match status" value="1"/>
</dbReference>
<feature type="compositionally biased region" description="Gly residues" evidence="2">
    <location>
        <begin position="56"/>
        <end position="67"/>
    </location>
</feature>
<feature type="compositionally biased region" description="Low complexity" evidence="2">
    <location>
        <begin position="515"/>
        <end position="545"/>
    </location>
</feature>
<dbReference type="InterPro" id="IPR050922">
    <property type="entry name" value="LytR/CpsA/Psr_CW_biosynth"/>
</dbReference>
<feature type="compositionally biased region" description="Basic and acidic residues" evidence="2">
    <location>
        <begin position="20"/>
        <end position="43"/>
    </location>
</feature>
<keyword evidence="3" id="KW-1133">Transmembrane helix</keyword>
<sequence>MLGPGDTARPRRAEGGPAERAAERAARLRAEHAEAEPPVERTGRTGPNGSATKGSAGSGSAGSGSAGGTARRSLGAALAATAASTVVPGSGHLILRRRRTGGLLLGLFLLLVAGAVGTALLVRRTTLLESVLSTKSLVVFIVGAVVVALAWMAVIARTYALARPRGLGMGKRILGAGVAAVLCLVVAVPFGYAADLANSQRSLLNDLFSGGEGGTSAAEAIGKGRLNVLLLGSDAGPDRTGTRTDTMMLASIDTKTGRTTIFGLPRNIQRAQFPPGTPMAQKFPQGFHDPKDPLSGNYLLNAIYAYAHEYPQLAPAGPTPDIGLNLLQSSISYMTGLPIDYFLEINMAGFSTLIDALGGVTVDVGPVPLPINGVTADGRHVKPDGYIQPGVQKLDGEQALWFARSRRDSNDYQRMSRQRCLIQAVLQQKSPATLLTNFQQVAQATKDNVDTNIPQEVLPALVSLAGDGFSLQSISFDPSLPDPSEKDGKFDTGRPDVTYMRKVVQDAINPPPAAAAPTTTTAPPTTTSRSGAATTTAPPASAAPTQLADACAIAATTSGPSDDAGTDAGSDAAGN</sequence>
<gene>
    <name evidence="5" type="ORF">GCM10009836_31910</name>
</gene>
<accession>A0ABN2N2X7</accession>
<name>A0ABN2N2X7_9PSEU</name>
<proteinExistence type="inferred from homology"/>
<feature type="region of interest" description="Disordered" evidence="2">
    <location>
        <begin position="475"/>
        <end position="494"/>
    </location>
</feature>
<keyword evidence="3" id="KW-0472">Membrane</keyword>
<evidence type="ECO:0000313" key="5">
    <source>
        <dbReference type="EMBL" id="GAA1849770.1"/>
    </source>
</evidence>
<feature type="compositionally biased region" description="Low complexity" evidence="2">
    <location>
        <begin position="558"/>
        <end position="575"/>
    </location>
</feature>